<protein>
    <submittedName>
        <fullName evidence="1">Uncharacterized protein</fullName>
    </submittedName>
</protein>
<name>A0A6C0DQE2_9ZZZZ</name>
<organism evidence="1">
    <name type="scientific">viral metagenome</name>
    <dbReference type="NCBI Taxonomy" id="1070528"/>
    <lineage>
        <taxon>unclassified sequences</taxon>
        <taxon>metagenomes</taxon>
        <taxon>organismal metagenomes</taxon>
    </lineage>
</organism>
<proteinExistence type="predicted"/>
<evidence type="ECO:0000313" key="1">
    <source>
        <dbReference type="EMBL" id="QHT18542.1"/>
    </source>
</evidence>
<accession>A0A6C0DQE2</accession>
<dbReference type="AlphaFoldDB" id="A0A6C0DQE2"/>
<sequence length="103" mass="12294">MSVRSAIIAAARARARETMAIYPDQIREAMHERSKAEDRLAGHLLMDLSERDKNEIKRAMRDMRIHIMSLPSLREMYRRNMLKSRAEIQEWFKQNEFKDADMK</sequence>
<dbReference type="EMBL" id="MN739658">
    <property type="protein sequence ID" value="QHT18542.1"/>
    <property type="molecule type" value="Genomic_DNA"/>
</dbReference>
<reference evidence="1" key="1">
    <citation type="journal article" date="2020" name="Nature">
        <title>Giant virus diversity and host interactions through global metagenomics.</title>
        <authorList>
            <person name="Schulz F."/>
            <person name="Roux S."/>
            <person name="Paez-Espino D."/>
            <person name="Jungbluth S."/>
            <person name="Walsh D.A."/>
            <person name="Denef V.J."/>
            <person name="McMahon K.D."/>
            <person name="Konstantinidis K.T."/>
            <person name="Eloe-Fadrosh E.A."/>
            <person name="Kyrpides N.C."/>
            <person name="Woyke T."/>
        </authorList>
    </citation>
    <scope>NUCLEOTIDE SEQUENCE</scope>
    <source>
        <strain evidence="1">GVMAG-M-3300023174-47</strain>
    </source>
</reference>